<proteinExistence type="predicted"/>
<evidence type="ECO:0000259" key="7">
    <source>
        <dbReference type="Pfam" id="PF16822"/>
    </source>
</evidence>
<reference evidence="9" key="1">
    <citation type="journal article" date="2019" name="Int. J. Syst. Evol. Microbiol.">
        <title>The Global Catalogue of Microorganisms (GCM) 10K type strain sequencing project: providing services to taxonomists for standard genome sequencing and annotation.</title>
        <authorList>
            <consortium name="The Broad Institute Genomics Platform"/>
            <consortium name="The Broad Institute Genome Sequencing Center for Infectious Disease"/>
            <person name="Wu L."/>
            <person name="Ma J."/>
        </authorList>
    </citation>
    <scope>NUCLEOTIDE SEQUENCE [LARGE SCALE GENOMIC DNA]</scope>
    <source>
        <strain evidence="9">CCUG 54356</strain>
    </source>
</reference>
<dbReference type="InterPro" id="IPR031811">
    <property type="entry name" value="ALGX/ALGJ_SGNH-like"/>
</dbReference>
<evidence type="ECO:0000313" key="8">
    <source>
        <dbReference type="EMBL" id="MFD1215440.1"/>
    </source>
</evidence>
<evidence type="ECO:0000256" key="5">
    <source>
        <dbReference type="ARBA" id="ARBA00022764"/>
    </source>
</evidence>
<keyword evidence="3" id="KW-0808">Transferase</keyword>
<comment type="caution">
    <text evidence="8">The sequence shown here is derived from an EMBL/GenBank/DDBJ whole genome shotgun (WGS) entry which is preliminary data.</text>
</comment>
<dbReference type="RefSeq" id="WP_230437814.1">
    <property type="nucleotide sequence ID" value="NZ_CP087715.1"/>
</dbReference>
<evidence type="ECO:0000256" key="4">
    <source>
        <dbReference type="ARBA" id="ARBA00022729"/>
    </source>
</evidence>
<comment type="subcellular location">
    <subcellularLocation>
        <location evidence="1">Periplasm</location>
    </subcellularLocation>
</comment>
<keyword evidence="9" id="KW-1185">Reference proteome</keyword>
<name>A0ABW3U7N5_9GAMM</name>
<organism evidence="8 9">
    <name type="scientific">Microbulbifer celer</name>
    <dbReference type="NCBI Taxonomy" id="435905"/>
    <lineage>
        <taxon>Bacteria</taxon>
        <taxon>Pseudomonadati</taxon>
        <taxon>Pseudomonadota</taxon>
        <taxon>Gammaproteobacteria</taxon>
        <taxon>Cellvibrionales</taxon>
        <taxon>Microbulbiferaceae</taxon>
        <taxon>Microbulbifer</taxon>
    </lineage>
</organism>
<dbReference type="EMBL" id="JBHTLR010000004">
    <property type="protein sequence ID" value="MFD1215440.1"/>
    <property type="molecule type" value="Genomic_DNA"/>
</dbReference>
<dbReference type="Pfam" id="PF16822">
    <property type="entry name" value="ALGX"/>
    <property type="match status" value="1"/>
</dbReference>
<dbReference type="Proteomes" id="UP001597264">
    <property type="component" value="Unassembled WGS sequence"/>
</dbReference>
<sequence>MYQISIVQHSMNTSEVSRWCLDFPRQGQACTVDSLSDGLVFQGWVLVKDGAEAVPYLKLNGEKHYLPLNCQRADVITKVLGESADGHAQLTCGFRHTFALKQDSGVFGFEVGGTDFDAASYRIEGSLRILEGDEGWLYLDNDTNESVEQYQGNLLLDKNALKEWKSYLSAFTSLALEQNIRHTLLIAPSKEMVLPEFYPHEKGRTSPVEQVAGLSKPEHKLVYPVSQMRAMQEQPFRKCDTHWSPKGALVGFKAALEALGLDMEAVDRVFESDVYQESVRGGDLGNKLYPPRRAPEWLLTKVRYQKWVVYDNHLPNLGRVIVFLNEGALLNTKCVIFGSSSSYSFFNYAARIFSTLIFVHSAGSIDAGLLEIEKPEYVLAQTNGRFVVRAPVVTYDLEAEMDAKLDLLSDTQLKDLRKKHQAACSLPDGCLNFDIPSVFSCLLTTKV</sequence>
<feature type="domain" description="AlgX/AlgJ SGNH hydrolase-like" evidence="7">
    <location>
        <begin position="129"/>
        <end position="299"/>
    </location>
</feature>
<keyword evidence="5" id="KW-0574">Periplasm</keyword>
<protein>
    <recommendedName>
        <fullName evidence="7">AlgX/AlgJ SGNH hydrolase-like domain-containing protein</fullName>
    </recommendedName>
</protein>
<comment type="pathway">
    <text evidence="2">Glycan biosynthesis; alginate biosynthesis.</text>
</comment>
<keyword evidence="4" id="KW-0732">Signal</keyword>
<evidence type="ECO:0000256" key="2">
    <source>
        <dbReference type="ARBA" id="ARBA00005182"/>
    </source>
</evidence>
<evidence type="ECO:0000256" key="1">
    <source>
        <dbReference type="ARBA" id="ARBA00004418"/>
    </source>
</evidence>
<evidence type="ECO:0000256" key="6">
    <source>
        <dbReference type="ARBA" id="ARBA00022841"/>
    </source>
</evidence>
<evidence type="ECO:0000313" key="9">
    <source>
        <dbReference type="Proteomes" id="UP001597264"/>
    </source>
</evidence>
<gene>
    <name evidence="8" type="ORF">ACFQ2X_02410</name>
</gene>
<keyword evidence="6" id="KW-0016">Alginate biosynthesis</keyword>
<accession>A0ABW3U7N5</accession>
<evidence type="ECO:0000256" key="3">
    <source>
        <dbReference type="ARBA" id="ARBA00022679"/>
    </source>
</evidence>